<dbReference type="SUPFAM" id="SSF53822">
    <property type="entry name" value="Periplasmic binding protein-like I"/>
    <property type="match status" value="1"/>
</dbReference>
<dbReference type="Pfam" id="PF00392">
    <property type="entry name" value="GntR"/>
    <property type="match status" value="1"/>
</dbReference>
<dbReference type="InterPro" id="IPR000524">
    <property type="entry name" value="Tscrpt_reg_HTH_GntR"/>
</dbReference>
<dbReference type="PROSITE" id="PS50949">
    <property type="entry name" value="HTH_GNTR"/>
    <property type="match status" value="1"/>
</dbReference>
<evidence type="ECO:0000256" key="3">
    <source>
        <dbReference type="ARBA" id="ARBA00023163"/>
    </source>
</evidence>
<dbReference type="CDD" id="cd06267">
    <property type="entry name" value="PBP1_LacI_sugar_binding-like"/>
    <property type="match status" value="1"/>
</dbReference>
<dbReference type="EMBL" id="BAAAHK010000011">
    <property type="protein sequence ID" value="GAA0948841.1"/>
    <property type="molecule type" value="Genomic_DNA"/>
</dbReference>
<accession>A0ABP4BF42</accession>
<keyword evidence="6" id="KW-1185">Reference proteome</keyword>
<evidence type="ECO:0000313" key="6">
    <source>
        <dbReference type="Proteomes" id="UP001500542"/>
    </source>
</evidence>
<gene>
    <name evidence="5" type="ORF">GCM10009554_46910</name>
</gene>
<dbReference type="Pfam" id="PF13377">
    <property type="entry name" value="Peripla_BP_3"/>
    <property type="match status" value="1"/>
</dbReference>
<dbReference type="PANTHER" id="PTHR30146">
    <property type="entry name" value="LACI-RELATED TRANSCRIPTIONAL REPRESSOR"/>
    <property type="match status" value="1"/>
</dbReference>
<proteinExistence type="predicted"/>
<protein>
    <submittedName>
        <fullName evidence="5">Substrate-binding domain-containing protein</fullName>
    </submittedName>
</protein>
<dbReference type="PANTHER" id="PTHR30146:SF155">
    <property type="entry name" value="ALANINE RACEMASE"/>
    <property type="match status" value="1"/>
</dbReference>
<keyword evidence="2" id="KW-0238">DNA-binding</keyword>
<feature type="domain" description="HTH gntR-type" evidence="4">
    <location>
        <begin position="36"/>
        <end position="103"/>
    </location>
</feature>
<dbReference type="Gene3D" id="1.10.10.10">
    <property type="entry name" value="Winged helix-like DNA-binding domain superfamily/Winged helix DNA-binding domain"/>
    <property type="match status" value="1"/>
</dbReference>
<evidence type="ECO:0000313" key="5">
    <source>
        <dbReference type="EMBL" id="GAA0948841.1"/>
    </source>
</evidence>
<comment type="caution">
    <text evidence="5">The sequence shown here is derived from an EMBL/GenBank/DDBJ whole genome shotgun (WGS) entry which is preliminary data.</text>
</comment>
<dbReference type="SMART" id="SM00345">
    <property type="entry name" value="HTH_GNTR"/>
    <property type="match status" value="1"/>
</dbReference>
<name>A0ABP4BF42_9ACTN</name>
<evidence type="ECO:0000256" key="2">
    <source>
        <dbReference type="ARBA" id="ARBA00023125"/>
    </source>
</evidence>
<dbReference type="InterPro" id="IPR036390">
    <property type="entry name" value="WH_DNA-bd_sf"/>
</dbReference>
<keyword evidence="3" id="KW-0804">Transcription</keyword>
<dbReference type="InterPro" id="IPR028082">
    <property type="entry name" value="Peripla_BP_I"/>
</dbReference>
<dbReference type="CDD" id="cd07377">
    <property type="entry name" value="WHTH_GntR"/>
    <property type="match status" value="1"/>
</dbReference>
<evidence type="ECO:0000259" key="4">
    <source>
        <dbReference type="PROSITE" id="PS50949"/>
    </source>
</evidence>
<sequence length="368" mass="39681">MSLWQVILFVNGFMLMNFQGRAARVSPMSASEAVRGQKARHLAEELRRGIAELRWPGGKLPTEQQIAGEQGVSLNTVRRAVDLLVQDGLVYRRQGSGMYIASNESGPLIGVAVPSMTYYYPRIIVGIERELAKQGAQMLLRSTEWDSAEERLAVDGLIGAGAAGLILAPDGPSGLAELEELELPIVLVERGLEDPATVHEFVGTNHAAGARAALKHLRGFGHTRIAYLERVSPHTAPQVRAGLGDVPVLIDSRERWSTAGADEFLDEVQRCGVTAVICFADREATVLLNAALARGIDVPGELSVISYDDEVADLSEVPLTAVSPAKLEVGRIAVELLRARLADPEAPRRQVSLVPRLVVRESTGPAAR</sequence>
<keyword evidence="1" id="KW-0805">Transcription regulation</keyword>
<dbReference type="InterPro" id="IPR036388">
    <property type="entry name" value="WH-like_DNA-bd_sf"/>
</dbReference>
<organism evidence="5 6">
    <name type="scientific">Kribbella koreensis</name>
    <dbReference type="NCBI Taxonomy" id="57909"/>
    <lineage>
        <taxon>Bacteria</taxon>
        <taxon>Bacillati</taxon>
        <taxon>Actinomycetota</taxon>
        <taxon>Actinomycetes</taxon>
        <taxon>Propionibacteriales</taxon>
        <taxon>Kribbellaceae</taxon>
        <taxon>Kribbella</taxon>
    </lineage>
</organism>
<dbReference type="Proteomes" id="UP001500542">
    <property type="component" value="Unassembled WGS sequence"/>
</dbReference>
<evidence type="ECO:0000256" key="1">
    <source>
        <dbReference type="ARBA" id="ARBA00023015"/>
    </source>
</evidence>
<dbReference type="Gene3D" id="3.40.50.2300">
    <property type="match status" value="2"/>
</dbReference>
<dbReference type="SUPFAM" id="SSF46785">
    <property type="entry name" value="Winged helix' DNA-binding domain"/>
    <property type="match status" value="1"/>
</dbReference>
<dbReference type="InterPro" id="IPR046335">
    <property type="entry name" value="LacI/GalR-like_sensor"/>
</dbReference>
<reference evidence="6" key="1">
    <citation type="journal article" date="2019" name="Int. J. Syst. Evol. Microbiol.">
        <title>The Global Catalogue of Microorganisms (GCM) 10K type strain sequencing project: providing services to taxonomists for standard genome sequencing and annotation.</title>
        <authorList>
            <consortium name="The Broad Institute Genomics Platform"/>
            <consortium name="The Broad Institute Genome Sequencing Center for Infectious Disease"/>
            <person name="Wu L."/>
            <person name="Ma J."/>
        </authorList>
    </citation>
    <scope>NUCLEOTIDE SEQUENCE [LARGE SCALE GENOMIC DNA]</scope>
    <source>
        <strain evidence="6">JCM 10977</strain>
    </source>
</reference>